<dbReference type="OrthoDB" id="10251250at2759"/>
<protein>
    <submittedName>
        <fullName evidence="3">Uncharacterized protein</fullName>
    </submittedName>
</protein>
<name>A0A9N9WY58_9DIPT</name>
<feature type="coiled-coil region" evidence="1">
    <location>
        <begin position="404"/>
        <end position="431"/>
    </location>
</feature>
<dbReference type="SUPFAM" id="SSF52058">
    <property type="entry name" value="L domain-like"/>
    <property type="match status" value="2"/>
</dbReference>
<evidence type="ECO:0000313" key="4">
    <source>
        <dbReference type="Proteomes" id="UP001153620"/>
    </source>
</evidence>
<evidence type="ECO:0000256" key="1">
    <source>
        <dbReference type="SAM" id="Coils"/>
    </source>
</evidence>
<dbReference type="Gene3D" id="3.80.10.10">
    <property type="entry name" value="Ribonuclease Inhibitor"/>
    <property type="match status" value="1"/>
</dbReference>
<dbReference type="EMBL" id="OU895880">
    <property type="protein sequence ID" value="CAG9810286.1"/>
    <property type="molecule type" value="Genomic_DNA"/>
</dbReference>
<dbReference type="InterPro" id="IPR032675">
    <property type="entry name" value="LRR_dom_sf"/>
</dbReference>
<feature type="chain" id="PRO_5040201636" evidence="2">
    <location>
        <begin position="21"/>
        <end position="553"/>
    </location>
</feature>
<evidence type="ECO:0000313" key="3">
    <source>
        <dbReference type="EMBL" id="CAG9810286.1"/>
    </source>
</evidence>
<reference evidence="3" key="1">
    <citation type="submission" date="2022-01" db="EMBL/GenBank/DDBJ databases">
        <authorList>
            <person name="King R."/>
        </authorList>
    </citation>
    <scope>NUCLEOTIDE SEQUENCE</scope>
</reference>
<accession>A0A9N9WY58</accession>
<dbReference type="AlphaFoldDB" id="A0A9N9WY58"/>
<proteinExistence type="predicted"/>
<gene>
    <name evidence="3" type="ORF">CHIRRI_LOCUS13103</name>
</gene>
<keyword evidence="4" id="KW-1185">Reference proteome</keyword>
<organism evidence="3 4">
    <name type="scientific">Chironomus riparius</name>
    <dbReference type="NCBI Taxonomy" id="315576"/>
    <lineage>
        <taxon>Eukaryota</taxon>
        <taxon>Metazoa</taxon>
        <taxon>Ecdysozoa</taxon>
        <taxon>Arthropoda</taxon>
        <taxon>Hexapoda</taxon>
        <taxon>Insecta</taxon>
        <taxon>Pterygota</taxon>
        <taxon>Neoptera</taxon>
        <taxon>Endopterygota</taxon>
        <taxon>Diptera</taxon>
        <taxon>Nematocera</taxon>
        <taxon>Chironomoidea</taxon>
        <taxon>Chironomidae</taxon>
        <taxon>Chironominae</taxon>
        <taxon>Chironomus</taxon>
    </lineage>
</organism>
<dbReference type="Proteomes" id="UP001153620">
    <property type="component" value="Chromosome 4"/>
</dbReference>
<evidence type="ECO:0000256" key="2">
    <source>
        <dbReference type="SAM" id="SignalP"/>
    </source>
</evidence>
<keyword evidence="1" id="KW-0175">Coiled coil</keyword>
<feature type="signal peptide" evidence="2">
    <location>
        <begin position="1"/>
        <end position="20"/>
    </location>
</feature>
<keyword evidence="2" id="KW-0732">Signal</keyword>
<sequence length="553" mass="63755">MLKIIVIYCFLIISLDGALSTIIECNFNTFNNYNTVGPIYKCEVENNPNILTQESAQISEINGTHTISKNNDYVFGFKANFKTIQVFPIGIEKFFKNLKLIIIFSCQLKEIHQSDLKVFPDLITFSLASNKIEVIEEGLFDFNPNLEFVAFYETEIIHIDPNVFDHLTKLSHIRSFASCFYQDIFGSEGKVQSNIKIVKSNCTNSEFLNISKKVKNLEIKSKTITLEALSIKLDKLEKGFNFSKFLKFRPISLVYQNLKQTVRCHLSNVQLISNVSKVVKLMQNTHAESQTKTYSILSRIDSHLAKHDTKFDQIQNSHNQLQDNMFSTYRNMITKISQPTNLQNEIKSSISRVEFKVNELSSSHKDAVISQTQKLNELKISQNDVKNVQFNLKTTLESVKTSLIESQETSFSNLTSNFNELKKNIKSIQDETRLSISDIEVKLSDHVVFQNYIKESINKIAEVGDTLAGFGEKLRNFDGKFEELEGKFETFESIQEKTSKKLDQIEQELTSKFQDMSTDFNEKVKGIEKRMMKKFEDLLEQKLEKFFTQKFGF</sequence>
<reference evidence="3" key="2">
    <citation type="submission" date="2022-10" db="EMBL/GenBank/DDBJ databases">
        <authorList>
            <consortium name="ENA_rothamsted_submissions"/>
            <consortium name="culmorum"/>
            <person name="King R."/>
        </authorList>
    </citation>
    <scope>NUCLEOTIDE SEQUENCE</scope>
</reference>